<sequence>MTAGAASGRLLAPLVLALAGGAHPAAAEPMDPARYLAAVAGRTFDWRDDRGALVVRQRFAADARTSTVELPDGSCATLRILAPAPGDDGFCYVALKGPIDDQCWRPSRDAAGFRAVRTDPPGAGLALRASPSAAALCRGAAHTS</sequence>
<feature type="chain" id="PRO_5015568237" evidence="1">
    <location>
        <begin position="28"/>
        <end position="144"/>
    </location>
</feature>
<reference evidence="2 3" key="1">
    <citation type="submission" date="2018-03" db="EMBL/GenBank/DDBJ databases">
        <title>Genomic Encyclopedia of Archaeal and Bacterial Type Strains, Phase II (KMG-II): from individual species to whole genera.</title>
        <authorList>
            <person name="Goeker M."/>
        </authorList>
    </citation>
    <scope>NUCLEOTIDE SEQUENCE [LARGE SCALE GENOMIC DNA]</scope>
    <source>
        <strain evidence="2 3">DSM 29318</strain>
    </source>
</reference>
<evidence type="ECO:0000313" key="2">
    <source>
        <dbReference type="EMBL" id="PRY94927.1"/>
    </source>
</evidence>
<proteinExistence type="predicted"/>
<gene>
    <name evidence="2" type="ORF">BCF33_0530</name>
</gene>
<dbReference type="EMBL" id="PVTT01000001">
    <property type="protein sequence ID" value="PRY94927.1"/>
    <property type="molecule type" value="Genomic_DNA"/>
</dbReference>
<keyword evidence="1" id="KW-0732">Signal</keyword>
<dbReference type="Proteomes" id="UP000238801">
    <property type="component" value="Unassembled WGS sequence"/>
</dbReference>
<accession>A0A2T0X7M4</accession>
<organism evidence="2 3">
    <name type="scientific">Hasllibacter halocynthiae</name>
    <dbReference type="NCBI Taxonomy" id="595589"/>
    <lineage>
        <taxon>Bacteria</taxon>
        <taxon>Pseudomonadati</taxon>
        <taxon>Pseudomonadota</taxon>
        <taxon>Alphaproteobacteria</taxon>
        <taxon>Rhodobacterales</taxon>
        <taxon>Roseobacteraceae</taxon>
        <taxon>Hasllibacter</taxon>
    </lineage>
</organism>
<dbReference type="RefSeq" id="WP_106159373.1">
    <property type="nucleotide sequence ID" value="NZ_PVTT01000001.1"/>
</dbReference>
<feature type="signal peptide" evidence="1">
    <location>
        <begin position="1"/>
        <end position="27"/>
    </location>
</feature>
<protein>
    <submittedName>
        <fullName evidence="2">Uncharacterized protein</fullName>
    </submittedName>
</protein>
<evidence type="ECO:0000313" key="3">
    <source>
        <dbReference type="Proteomes" id="UP000238801"/>
    </source>
</evidence>
<keyword evidence="3" id="KW-1185">Reference proteome</keyword>
<evidence type="ECO:0000256" key="1">
    <source>
        <dbReference type="SAM" id="SignalP"/>
    </source>
</evidence>
<comment type="caution">
    <text evidence="2">The sequence shown here is derived from an EMBL/GenBank/DDBJ whole genome shotgun (WGS) entry which is preliminary data.</text>
</comment>
<name>A0A2T0X7M4_9RHOB</name>
<dbReference type="AlphaFoldDB" id="A0A2T0X7M4"/>